<protein>
    <submittedName>
        <fullName evidence="3">BQ5605_C003g02119 protein</fullName>
    </submittedName>
</protein>
<feature type="compositionally biased region" description="Basic and acidic residues" evidence="1">
    <location>
        <begin position="699"/>
        <end position="708"/>
    </location>
</feature>
<feature type="region of interest" description="Disordered" evidence="1">
    <location>
        <begin position="274"/>
        <end position="308"/>
    </location>
</feature>
<feature type="compositionally biased region" description="Low complexity" evidence="1">
    <location>
        <begin position="102"/>
        <end position="116"/>
    </location>
</feature>
<dbReference type="PROSITE" id="PS50833">
    <property type="entry name" value="BRIX"/>
    <property type="match status" value="1"/>
</dbReference>
<proteinExistence type="predicted"/>
<keyword evidence="4" id="KW-1185">Reference proteome</keyword>
<feature type="domain" description="Brix" evidence="2">
    <location>
        <begin position="32"/>
        <end position="408"/>
    </location>
</feature>
<gene>
    <name evidence="3" type="primary">BQ5605_C003g02119</name>
    <name evidence="3" type="ORF">BQ5605_C003G02119</name>
</gene>
<dbReference type="AlphaFoldDB" id="A0A2X0MVD0"/>
<dbReference type="InterPro" id="IPR045112">
    <property type="entry name" value="PPAN-like"/>
</dbReference>
<dbReference type="STRING" id="796604.A0A2X0MVD0"/>
<dbReference type="PANTHER" id="PTHR12661">
    <property type="entry name" value="PETER PAN-RELATED"/>
    <property type="match status" value="1"/>
</dbReference>
<dbReference type="SMART" id="SM00879">
    <property type="entry name" value="Brix"/>
    <property type="match status" value="1"/>
</dbReference>
<dbReference type="GO" id="GO:0000027">
    <property type="term" value="P:ribosomal large subunit assembly"/>
    <property type="evidence" value="ECO:0007669"/>
    <property type="project" value="TreeGrafter"/>
</dbReference>
<feature type="compositionally biased region" description="Basic and acidic residues" evidence="1">
    <location>
        <begin position="645"/>
        <end position="659"/>
    </location>
</feature>
<feature type="region of interest" description="Disordered" evidence="1">
    <location>
        <begin position="437"/>
        <end position="721"/>
    </location>
</feature>
<feature type="compositionally biased region" description="Acidic residues" evidence="1">
    <location>
        <begin position="557"/>
        <end position="585"/>
    </location>
</feature>
<evidence type="ECO:0000256" key="1">
    <source>
        <dbReference type="SAM" id="MobiDB-lite"/>
    </source>
</evidence>
<feature type="compositionally biased region" description="Basic residues" evidence="1">
    <location>
        <begin position="1"/>
        <end position="15"/>
    </location>
</feature>
<feature type="compositionally biased region" description="Basic and acidic residues" evidence="1">
    <location>
        <begin position="290"/>
        <end position="301"/>
    </location>
</feature>
<dbReference type="Proteomes" id="UP000249464">
    <property type="component" value="Unassembled WGS sequence"/>
</dbReference>
<sequence length="721" mass="78031">MPRKGSKRRKTRTHVKPGTSAAGSDGHGPKVPKSFVVKSGVVGNSVAALTHDLRKVLEPNTASRLRERKSNRLRDYVSMSGPLGVTHLLVFSQSSPSGTPLASNSAASTSKKNAAAENDRIEQSLVQGTTTLNLRLIRLPRGPTLSFKVLRYSLASDILRMARRPRAIGREFAQAPLALKRPRLFTPQLILSGFGGPDKQLQLMTTVFQNLFPPIHVQSMPLSSARRVVLLSYNATTRTIDFRHYVISVRPIGISKPIRRIIAGSSLNKITVSSNKRPLGLSDSEEEEHPSDADDGQDKTRSGVGKGKGVLDLSKAQDIADYILRHEGMGFVGTSDSEMSDQSDVGSQSGGENSEEDEKKGKVRLPGEYIGRGNRGKGVRGEKRAVRLVELGPRMELGLFKIEEGVGEGEVMFHEMVHKSVTEAAQLAKVHAARRKLAAERRAQQQANVEAKKAAKKAEKEGKNGGVTFSEDTKEGEDGDENDDEEDDDEDAIDSDIDFDYEKEHGLPAPSDEELLGSDTEDEEAEEVGGEQAIDSDAEDSFSDQEESFVDSNGQDSEMDEDDEEEDDEEEEEEDDNDDDDDSDTDPIPISQVDFIDHPPPLAKLTKRSNAPSSSATSFKQKGFKKVDRGPAPAAVGIAKPRGPTKKELKRTAELDKKNGGTGKRARYEDDYGGEDEGTRFGAGRGRGGRGGGGGSGRGESRGRDGRGGGRGASRGSSRGR</sequence>
<reference evidence="3 4" key="1">
    <citation type="submission" date="2016-11" db="EMBL/GenBank/DDBJ databases">
        <authorList>
            <person name="Jaros S."/>
            <person name="Januszkiewicz K."/>
            <person name="Wedrychowicz H."/>
        </authorList>
    </citation>
    <scope>NUCLEOTIDE SEQUENCE [LARGE SCALE GENOMIC DNA]</scope>
</reference>
<dbReference type="Pfam" id="PF04427">
    <property type="entry name" value="Brix"/>
    <property type="match status" value="1"/>
</dbReference>
<feature type="compositionally biased region" description="Low complexity" evidence="1">
    <location>
        <begin position="340"/>
        <end position="351"/>
    </location>
</feature>
<dbReference type="GO" id="GO:0030687">
    <property type="term" value="C:preribosome, large subunit precursor"/>
    <property type="evidence" value="ECO:0007669"/>
    <property type="project" value="TreeGrafter"/>
</dbReference>
<feature type="region of interest" description="Disordered" evidence="1">
    <location>
        <begin position="94"/>
        <end position="118"/>
    </location>
</feature>
<name>A0A2X0MVD0_9BASI</name>
<evidence type="ECO:0000313" key="4">
    <source>
        <dbReference type="Proteomes" id="UP000249464"/>
    </source>
</evidence>
<dbReference type="InterPro" id="IPR007109">
    <property type="entry name" value="Brix"/>
</dbReference>
<feature type="compositionally biased region" description="Gly residues" evidence="1">
    <location>
        <begin position="681"/>
        <end position="698"/>
    </location>
</feature>
<feature type="region of interest" description="Disordered" evidence="1">
    <location>
        <begin position="333"/>
        <end position="377"/>
    </location>
</feature>
<evidence type="ECO:0000313" key="3">
    <source>
        <dbReference type="EMBL" id="SGY38992.1"/>
    </source>
</evidence>
<dbReference type="PANTHER" id="PTHR12661:SF5">
    <property type="entry name" value="SUPPRESSOR OF SWI4 1 HOMOLOG"/>
    <property type="match status" value="1"/>
</dbReference>
<feature type="compositionally biased region" description="Acidic residues" evidence="1">
    <location>
        <begin position="474"/>
        <end position="499"/>
    </location>
</feature>
<feature type="compositionally biased region" description="Basic and acidic residues" evidence="1">
    <location>
        <begin position="450"/>
        <end position="463"/>
    </location>
</feature>
<feature type="compositionally biased region" description="Acidic residues" evidence="1">
    <location>
        <begin position="511"/>
        <end position="549"/>
    </location>
</feature>
<organism evidence="3 4">
    <name type="scientific">Microbotryum silenes-dioicae</name>
    <dbReference type="NCBI Taxonomy" id="796604"/>
    <lineage>
        <taxon>Eukaryota</taxon>
        <taxon>Fungi</taxon>
        <taxon>Dikarya</taxon>
        <taxon>Basidiomycota</taxon>
        <taxon>Pucciniomycotina</taxon>
        <taxon>Microbotryomycetes</taxon>
        <taxon>Microbotryales</taxon>
        <taxon>Microbotryaceae</taxon>
        <taxon>Microbotryum</taxon>
    </lineage>
</organism>
<evidence type="ECO:0000259" key="2">
    <source>
        <dbReference type="PROSITE" id="PS50833"/>
    </source>
</evidence>
<accession>A0A2X0MVD0</accession>
<feature type="compositionally biased region" description="Polar residues" evidence="1">
    <location>
        <begin position="608"/>
        <end position="620"/>
    </location>
</feature>
<dbReference type="GO" id="GO:0019843">
    <property type="term" value="F:rRNA binding"/>
    <property type="evidence" value="ECO:0007669"/>
    <property type="project" value="InterPro"/>
</dbReference>
<feature type="region of interest" description="Disordered" evidence="1">
    <location>
        <begin position="1"/>
        <end position="32"/>
    </location>
</feature>
<dbReference type="GO" id="GO:0006364">
    <property type="term" value="P:rRNA processing"/>
    <property type="evidence" value="ECO:0007669"/>
    <property type="project" value="InterPro"/>
</dbReference>
<dbReference type="EMBL" id="FQNC01000042">
    <property type="protein sequence ID" value="SGY38992.1"/>
    <property type="molecule type" value="Genomic_DNA"/>
</dbReference>